<proteinExistence type="predicted"/>
<dbReference type="PRINTS" id="PR00455">
    <property type="entry name" value="HTHTETR"/>
</dbReference>
<gene>
    <name evidence="6" type="ORF">EIP75_20550</name>
</gene>
<dbReference type="AlphaFoldDB" id="A0A3R8S4V4"/>
<dbReference type="Gene3D" id="1.10.357.10">
    <property type="entry name" value="Tetracycline Repressor, domain 2"/>
    <property type="match status" value="1"/>
</dbReference>
<dbReference type="PANTHER" id="PTHR30055">
    <property type="entry name" value="HTH-TYPE TRANSCRIPTIONAL REGULATOR RUTR"/>
    <property type="match status" value="1"/>
</dbReference>
<evidence type="ECO:0000313" key="7">
    <source>
        <dbReference type="Proteomes" id="UP000269265"/>
    </source>
</evidence>
<evidence type="ECO:0000256" key="4">
    <source>
        <dbReference type="PROSITE-ProRule" id="PRU00335"/>
    </source>
</evidence>
<keyword evidence="1" id="KW-0805">Transcription regulation</keyword>
<sequence>MPNEDKGKRRITPQAREAFRQELISIARHIFLTEGHAAVTIRRVTATAGVTPMAFYWYFSSKDALLCVIWDGIVEASARHCAAQAEAQAPGQRLQAYVAAFIDHWLAHRADFRFIFLNDSPSTDFVVLRRELFDREGMQLHFQQLDALLQPHLPASADTATLRTLLLYRVFGFLHVAIGILDQPPEQAQAHRDLVLTDLNQSLTAWATPASPP</sequence>
<evidence type="ECO:0000256" key="1">
    <source>
        <dbReference type="ARBA" id="ARBA00023015"/>
    </source>
</evidence>
<dbReference type="InterPro" id="IPR001647">
    <property type="entry name" value="HTH_TetR"/>
</dbReference>
<keyword evidence="2 4" id="KW-0238">DNA-binding</keyword>
<keyword evidence="7" id="KW-1185">Reference proteome</keyword>
<dbReference type="Proteomes" id="UP000269265">
    <property type="component" value="Unassembled WGS sequence"/>
</dbReference>
<dbReference type="InterPro" id="IPR009057">
    <property type="entry name" value="Homeodomain-like_sf"/>
</dbReference>
<dbReference type="PANTHER" id="PTHR30055:SF234">
    <property type="entry name" value="HTH-TYPE TRANSCRIPTIONAL REGULATOR BETI"/>
    <property type="match status" value="1"/>
</dbReference>
<dbReference type="GO" id="GO:0000976">
    <property type="term" value="F:transcription cis-regulatory region binding"/>
    <property type="evidence" value="ECO:0007669"/>
    <property type="project" value="TreeGrafter"/>
</dbReference>
<organism evidence="6 7">
    <name type="scientific">Aquabacterium soli</name>
    <dbReference type="NCBI Taxonomy" id="2493092"/>
    <lineage>
        <taxon>Bacteria</taxon>
        <taxon>Pseudomonadati</taxon>
        <taxon>Pseudomonadota</taxon>
        <taxon>Betaproteobacteria</taxon>
        <taxon>Burkholderiales</taxon>
        <taxon>Aquabacterium</taxon>
    </lineage>
</organism>
<protein>
    <submittedName>
        <fullName evidence="6">TetR/AcrR family transcriptional regulator</fullName>
    </submittedName>
</protein>
<evidence type="ECO:0000256" key="2">
    <source>
        <dbReference type="ARBA" id="ARBA00023125"/>
    </source>
</evidence>
<dbReference type="Pfam" id="PF00440">
    <property type="entry name" value="TetR_N"/>
    <property type="match status" value="1"/>
</dbReference>
<reference evidence="6 7" key="1">
    <citation type="submission" date="2018-12" db="EMBL/GenBank/DDBJ databases">
        <title>The whole draft genome of Aquabacterium sp. SJQ9.</title>
        <authorList>
            <person name="Sun L."/>
            <person name="Gao X."/>
            <person name="Chen W."/>
            <person name="Huang K."/>
        </authorList>
    </citation>
    <scope>NUCLEOTIDE SEQUENCE [LARGE SCALE GENOMIC DNA]</scope>
    <source>
        <strain evidence="6 7">SJQ9</strain>
    </source>
</reference>
<evidence type="ECO:0000256" key="3">
    <source>
        <dbReference type="ARBA" id="ARBA00023163"/>
    </source>
</evidence>
<feature type="domain" description="HTH tetR-type" evidence="5">
    <location>
        <begin position="17"/>
        <end position="77"/>
    </location>
</feature>
<dbReference type="SUPFAM" id="SSF46689">
    <property type="entry name" value="Homeodomain-like"/>
    <property type="match status" value="1"/>
</dbReference>
<evidence type="ECO:0000259" key="5">
    <source>
        <dbReference type="PROSITE" id="PS50977"/>
    </source>
</evidence>
<dbReference type="PROSITE" id="PS50977">
    <property type="entry name" value="HTH_TETR_2"/>
    <property type="match status" value="1"/>
</dbReference>
<evidence type="ECO:0000313" key="6">
    <source>
        <dbReference type="EMBL" id="RRS02462.1"/>
    </source>
</evidence>
<accession>A0A3R8S4V4</accession>
<dbReference type="OrthoDB" id="270177at2"/>
<dbReference type="RefSeq" id="WP_125245065.1">
    <property type="nucleotide sequence ID" value="NZ_RSED01000022.1"/>
</dbReference>
<keyword evidence="3" id="KW-0804">Transcription</keyword>
<name>A0A3R8S4V4_9BURK</name>
<dbReference type="GO" id="GO:0003700">
    <property type="term" value="F:DNA-binding transcription factor activity"/>
    <property type="evidence" value="ECO:0007669"/>
    <property type="project" value="TreeGrafter"/>
</dbReference>
<feature type="DNA-binding region" description="H-T-H motif" evidence="4">
    <location>
        <begin position="40"/>
        <end position="59"/>
    </location>
</feature>
<comment type="caution">
    <text evidence="6">The sequence shown here is derived from an EMBL/GenBank/DDBJ whole genome shotgun (WGS) entry which is preliminary data.</text>
</comment>
<dbReference type="EMBL" id="RSED01000022">
    <property type="protein sequence ID" value="RRS02462.1"/>
    <property type="molecule type" value="Genomic_DNA"/>
</dbReference>
<dbReference type="InterPro" id="IPR050109">
    <property type="entry name" value="HTH-type_TetR-like_transc_reg"/>
</dbReference>